<evidence type="ECO:0000256" key="1">
    <source>
        <dbReference type="ARBA" id="ARBA00001971"/>
    </source>
</evidence>
<dbReference type="SUPFAM" id="SSF48264">
    <property type="entry name" value="Cytochrome P450"/>
    <property type="match status" value="1"/>
</dbReference>
<dbReference type="InterPro" id="IPR050121">
    <property type="entry name" value="Cytochrome_P450_monoxygenase"/>
</dbReference>
<keyword evidence="6" id="KW-1185">Reference proteome</keyword>
<reference evidence="5" key="1">
    <citation type="submission" date="2023-07" db="EMBL/GenBank/DDBJ databases">
        <title>Genomic Encyclopedia of Type Strains, Phase IV (KMG-IV): sequencing the most valuable type-strain genomes for metagenomic binning, comparative biology and taxonomic classification.</title>
        <authorList>
            <person name="Goeker M."/>
        </authorList>
    </citation>
    <scope>NUCLEOTIDE SEQUENCE</scope>
    <source>
        <strain evidence="5">DSM 21202</strain>
    </source>
</reference>
<keyword evidence="4" id="KW-0472">Membrane</keyword>
<dbReference type="Proteomes" id="UP001229244">
    <property type="component" value="Unassembled WGS sequence"/>
</dbReference>
<dbReference type="InterPro" id="IPR001128">
    <property type="entry name" value="Cyt_P450"/>
</dbReference>
<dbReference type="EMBL" id="JAUSUL010000001">
    <property type="protein sequence ID" value="MDQ0314906.1"/>
    <property type="molecule type" value="Genomic_DNA"/>
</dbReference>
<dbReference type="PANTHER" id="PTHR24305:SF166">
    <property type="entry name" value="CYTOCHROME P450 12A4, MITOCHONDRIAL-RELATED"/>
    <property type="match status" value="1"/>
</dbReference>
<evidence type="ECO:0000256" key="4">
    <source>
        <dbReference type="SAM" id="Phobius"/>
    </source>
</evidence>
<keyword evidence="3" id="KW-0503">Monooxygenase</keyword>
<dbReference type="CDD" id="cd00302">
    <property type="entry name" value="cytochrome_P450"/>
    <property type="match status" value="1"/>
</dbReference>
<protein>
    <submittedName>
        <fullName evidence="5">Cytochrome P450</fullName>
    </submittedName>
</protein>
<feature type="transmembrane region" description="Helical" evidence="4">
    <location>
        <begin position="23"/>
        <end position="41"/>
    </location>
</feature>
<gene>
    <name evidence="5" type="ORF">J2S73_001343</name>
</gene>
<dbReference type="PANTHER" id="PTHR24305">
    <property type="entry name" value="CYTOCHROME P450"/>
    <property type="match status" value="1"/>
</dbReference>
<keyword evidence="3" id="KW-0479">Metal-binding</keyword>
<dbReference type="PROSITE" id="PS00086">
    <property type="entry name" value="CYTOCHROME_P450"/>
    <property type="match status" value="1"/>
</dbReference>
<sequence>MSEKVCFAKCSCFISERRVCAMIVIYVLLALAALAIAAFAVKMARSILARRYYEKQGVSFVTTYPFIGSEVDVTDLIGRNKTRDYLYTEEKKSDFVGSIRGFDIQLYAINKETTEKLINPSNFGVTIDRDTPALYSFGQLSPAALTFTPIQTKFFHERKANILKGFDIERMDRVSRRLAEEYCDRISGDANLDMKQVVADWTREVMGEFVWGRAAMDAVVPYKDEAGREFRVPFMRALNETFTRLRFYSNRFWNRVYFPIATWPVTREARYLQFNIKALQDHLAVSLTEEPARDSVSWDVMKGNEELGIPMHVTRDDLLTVSIAGLDTVQSMTLATLWYLLLPENSGWKQEIRTGAGEDREEVVEACINEAIRIDPPGSVINNKVIKDFDLQGPGGTYHLRKGTRIMPNIHALHAVYGAEYRPERFLETRSKKDLYVMPFGKGKRSCPGRTIGMLMAKNLVGEFIARNPDTVILNIEDEHIRFNNLSRSKLMLDLSHSEEKVHEVA</sequence>
<keyword evidence="3" id="KW-0408">Iron</keyword>
<organism evidence="5 6">
    <name type="scientific">Amorphus orientalis</name>
    <dbReference type="NCBI Taxonomy" id="649198"/>
    <lineage>
        <taxon>Bacteria</taxon>
        <taxon>Pseudomonadati</taxon>
        <taxon>Pseudomonadota</taxon>
        <taxon>Alphaproteobacteria</taxon>
        <taxon>Hyphomicrobiales</taxon>
        <taxon>Amorphaceae</taxon>
        <taxon>Amorphus</taxon>
    </lineage>
</organism>
<evidence type="ECO:0000256" key="3">
    <source>
        <dbReference type="RuleBase" id="RU000461"/>
    </source>
</evidence>
<dbReference type="InterPro" id="IPR036396">
    <property type="entry name" value="Cyt_P450_sf"/>
</dbReference>
<dbReference type="GO" id="GO:0004497">
    <property type="term" value="F:monooxygenase activity"/>
    <property type="evidence" value="ECO:0007669"/>
    <property type="project" value="UniProtKB-KW"/>
</dbReference>
<dbReference type="AlphaFoldDB" id="A0AAE4AR79"/>
<dbReference type="GO" id="GO:0005506">
    <property type="term" value="F:iron ion binding"/>
    <property type="evidence" value="ECO:0007669"/>
    <property type="project" value="InterPro"/>
</dbReference>
<dbReference type="GO" id="GO:0020037">
    <property type="term" value="F:heme binding"/>
    <property type="evidence" value="ECO:0007669"/>
    <property type="project" value="InterPro"/>
</dbReference>
<dbReference type="Gene3D" id="1.10.630.10">
    <property type="entry name" value="Cytochrome P450"/>
    <property type="match status" value="1"/>
</dbReference>
<comment type="cofactor">
    <cofactor evidence="1">
        <name>heme</name>
        <dbReference type="ChEBI" id="CHEBI:30413"/>
    </cofactor>
</comment>
<name>A0AAE4AR79_9HYPH</name>
<comment type="caution">
    <text evidence="5">The sequence shown here is derived from an EMBL/GenBank/DDBJ whole genome shotgun (WGS) entry which is preliminary data.</text>
</comment>
<keyword evidence="4" id="KW-0812">Transmembrane</keyword>
<dbReference type="InterPro" id="IPR017972">
    <property type="entry name" value="Cyt_P450_CS"/>
</dbReference>
<dbReference type="GO" id="GO:0016705">
    <property type="term" value="F:oxidoreductase activity, acting on paired donors, with incorporation or reduction of molecular oxygen"/>
    <property type="evidence" value="ECO:0007669"/>
    <property type="project" value="InterPro"/>
</dbReference>
<comment type="similarity">
    <text evidence="2 3">Belongs to the cytochrome P450 family.</text>
</comment>
<dbReference type="PRINTS" id="PR00385">
    <property type="entry name" value="P450"/>
</dbReference>
<keyword evidence="3" id="KW-0560">Oxidoreductase</keyword>
<keyword evidence="3" id="KW-0349">Heme</keyword>
<dbReference type="Pfam" id="PF00067">
    <property type="entry name" value="p450"/>
    <property type="match status" value="1"/>
</dbReference>
<keyword evidence="4" id="KW-1133">Transmembrane helix</keyword>
<evidence type="ECO:0000313" key="6">
    <source>
        <dbReference type="Proteomes" id="UP001229244"/>
    </source>
</evidence>
<accession>A0AAE4AR79</accession>
<proteinExistence type="inferred from homology"/>
<evidence type="ECO:0000313" key="5">
    <source>
        <dbReference type="EMBL" id="MDQ0314906.1"/>
    </source>
</evidence>
<evidence type="ECO:0000256" key="2">
    <source>
        <dbReference type="ARBA" id="ARBA00010617"/>
    </source>
</evidence>
<dbReference type="RefSeq" id="WP_306884688.1">
    <property type="nucleotide sequence ID" value="NZ_JAUSUL010000001.1"/>
</dbReference>